<reference evidence="3 4" key="1">
    <citation type="journal article" date="2016" name="Sci. Rep.">
        <title>Draft genome sequencing and secretome analysis of fungal phytopathogen Ascochyta rabiei provides insight into the necrotrophic effector repertoire.</title>
        <authorList>
            <person name="Verma S."/>
            <person name="Gazara R.K."/>
            <person name="Nizam S."/>
            <person name="Parween S."/>
            <person name="Chattopadhyay D."/>
            <person name="Verma P.K."/>
        </authorList>
    </citation>
    <scope>NUCLEOTIDE SEQUENCE [LARGE SCALE GENOMIC DNA]</scope>
    <source>
        <strain evidence="3 4">ArDII</strain>
    </source>
</reference>
<feature type="region of interest" description="Disordered" evidence="1">
    <location>
        <begin position="14"/>
        <end position="35"/>
    </location>
</feature>
<evidence type="ECO:0000259" key="2">
    <source>
        <dbReference type="Pfam" id="PF22998"/>
    </source>
</evidence>
<evidence type="ECO:0000313" key="4">
    <source>
        <dbReference type="Proteomes" id="UP000076837"/>
    </source>
</evidence>
<evidence type="ECO:0000313" key="3">
    <source>
        <dbReference type="EMBL" id="KZM21433.1"/>
    </source>
</evidence>
<feature type="region of interest" description="Disordered" evidence="1">
    <location>
        <begin position="334"/>
        <end position="357"/>
    </location>
</feature>
<keyword evidence="4" id="KW-1185">Reference proteome</keyword>
<accession>A0A163AWD1</accession>
<comment type="caution">
    <text evidence="3">The sequence shown here is derived from an EMBL/GenBank/DDBJ whole genome shotgun (WGS) entry which is preliminary data.</text>
</comment>
<dbReference type="InterPro" id="IPR055100">
    <property type="entry name" value="GNAT_LYC1-like"/>
</dbReference>
<dbReference type="Proteomes" id="UP000076837">
    <property type="component" value="Unassembled WGS sequence"/>
</dbReference>
<feature type="domain" description="LYC1 C-terminal" evidence="2">
    <location>
        <begin position="200"/>
        <end position="274"/>
    </location>
</feature>
<dbReference type="AlphaFoldDB" id="A0A163AWD1"/>
<sequence length="357" mass="40641">MTGGTSSRYFVEEQKHVHARSSPHSTSQKAPYPIQRVKGPVDPAPAFLPSLVRRDGHRSSAFHLQDHAQRPAHERRAGKGVCKRKGYCITSVVTALPYRGHGLVSTLLQSDGSSETTISVLYSCTPHFCGKLGWTAMTRTPTWVYDRCWTQIWTDYVREVFKREAQRTKAGIEKNTLIVLPTATLVDYQRASSDYVGDVILLSAFREAKDWDFTRVATWDTSPEVRGALEMLAQVSVFKTTMREIAREKRISVRWRNYEKEMGCTAMSNEAYAWNSRDWFKSGLSADRHTVHLTTVLDGKPRKHVATREHRVLDTHIESQVMLFPSGSDRIERADRPGIDTKPQPQEQLRRTYTGLC</sequence>
<evidence type="ECO:0000256" key="1">
    <source>
        <dbReference type="SAM" id="MobiDB-lite"/>
    </source>
</evidence>
<organism evidence="3 4">
    <name type="scientific">Didymella rabiei</name>
    <name type="common">Chickpea ascochyta blight fungus</name>
    <name type="synonym">Mycosphaerella rabiei</name>
    <dbReference type="NCBI Taxonomy" id="5454"/>
    <lineage>
        <taxon>Eukaryota</taxon>
        <taxon>Fungi</taxon>
        <taxon>Dikarya</taxon>
        <taxon>Ascomycota</taxon>
        <taxon>Pezizomycotina</taxon>
        <taxon>Dothideomycetes</taxon>
        <taxon>Pleosporomycetidae</taxon>
        <taxon>Pleosporales</taxon>
        <taxon>Pleosporineae</taxon>
        <taxon>Didymellaceae</taxon>
        <taxon>Ascochyta</taxon>
    </lineage>
</organism>
<gene>
    <name evidence="3" type="ORF">ST47_g7394</name>
</gene>
<dbReference type="Pfam" id="PF22998">
    <property type="entry name" value="GNAT_LYC1-like"/>
    <property type="match status" value="1"/>
</dbReference>
<protein>
    <recommendedName>
        <fullName evidence="2">LYC1 C-terminal domain-containing protein</fullName>
    </recommendedName>
</protein>
<dbReference type="EMBL" id="JYNV01000244">
    <property type="protein sequence ID" value="KZM21433.1"/>
    <property type="molecule type" value="Genomic_DNA"/>
</dbReference>
<name>A0A163AWD1_DIDRA</name>
<proteinExistence type="predicted"/>